<organism evidence="1 2">
    <name type="scientific">Corchorus olitorius</name>
    <dbReference type="NCBI Taxonomy" id="93759"/>
    <lineage>
        <taxon>Eukaryota</taxon>
        <taxon>Viridiplantae</taxon>
        <taxon>Streptophyta</taxon>
        <taxon>Embryophyta</taxon>
        <taxon>Tracheophyta</taxon>
        <taxon>Spermatophyta</taxon>
        <taxon>Magnoliopsida</taxon>
        <taxon>eudicotyledons</taxon>
        <taxon>Gunneridae</taxon>
        <taxon>Pentapetalae</taxon>
        <taxon>rosids</taxon>
        <taxon>malvids</taxon>
        <taxon>Malvales</taxon>
        <taxon>Malvaceae</taxon>
        <taxon>Grewioideae</taxon>
        <taxon>Apeibeae</taxon>
        <taxon>Corchorus</taxon>
    </lineage>
</organism>
<keyword evidence="2" id="KW-1185">Reference proteome</keyword>
<dbReference type="AlphaFoldDB" id="A0A1R3IYS8"/>
<sequence length="48" mass="5103">MAADAFKISVILLAHASDDSVHVVVATDMALSFYAEMAKAGWPVNLPQ</sequence>
<reference evidence="2" key="1">
    <citation type="submission" date="2013-09" db="EMBL/GenBank/DDBJ databases">
        <title>Corchorus olitorius genome sequencing.</title>
        <authorList>
            <person name="Alam M."/>
            <person name="Haque M.S."/>
            <person name="Islam M.S."/>
            <person name="Emdad E.M."/>
            <person name="Islam M.M."/>
            <person name="Ahmed B."/>
            <person name="Halim A."/>
            <person name="Hossen Q.M.M."/>
            <person name="Hossain M.Z."/>
            <person name="Ahmed R."/>
            <person name="Khan M.M."/>
            <person name="Islam R."/>
            <person name="Rashid M.M."/>
            <person name="Khan S.A."/>
            <person name="Rahman M.S."/>
            <person name="Alam M."/>
            <person name="Yahiya A.S."/>
            <person name="Khan M.S."/>
            <person name="Azam M.S."/>
            <person name="Haque T."/>
            <person name="Lashkar M.Z.H."/>
            <person name="Akhand A.I."/>
            <person name="Morshed G."/>
            <person name="Roy S."/>
            <person name="Uddin K.S."/>
            <person name="Rabeya T."/>
            <person name="Hossain A.S."/>
            <person name="Chowdhury A."/>
            <person name="Snigdha A.R."/>
            <person name="Mortoza M.S."/>
            <person name="Matin S.A."/>
            <person name="Hoque S.M.E."/>
            <person name="Islam M.K."/>
            <person name="Roy D.K."/>
            <person name="Haider R."/>
            <person name="Moosa M.M."/>
            <person name="Elias S.M."/>
            <person name="Hasan A.M."/>
            <person name="Jahan S."/>
            <person name="Shafiuddin M."/>
            <person name="Mahmood N."/>
            <person name="Shommy N.S."/>
        </authorList>
    </citation>
    <scope>NUCLEOTIDE SEQUENCE [LARGE SCALE GENOMIC DNA]</scope>
    <source>
        <strain evidence="2">cv. O-4</strain>
    </source>
</reference>
<accession>A0A1R3IYS8</accession>
<protein>
    <submittedName>
        <fullName evidence="1">Uncharacterized protein</fullName>
    </submittedName>
</protein>
<comment type="caution">
    <text evidence="1">The sequence shown here is derived from an EMBL/GenBank/DDBJ whole genome shotgun (WGS) entry which is preliminary data.</text>
</comment>
<dbReference type="EMBL" id="AWUE01017274">
    <property type="protein sequence ID" value="OMO87700.1"/>
    <property type="molecule type" value="Genomic_DNA"/>
</dbReference>
<proteinExistence type="predicted"/>
<evidence type="ECO:0000313" key="2">
    <source>
        <dbReference type="Proteomes" id="UP000187203"/>
    </source>
</evidence>
<gene>
    <name evidence="1" type="ORF">COLO4_20615</name>
</gene>
<evidence type="ECO:0000313" key="1">
    <source>
        <dbReference type="EMBL" id="OMO87700.1"/>
    </source>
</evidence>
<dbReference type="Proteomes" id="UP000187203">
    <property type="component" value="Unassembled WGS sequence"/>
</dbReference>
<name>A0A1R3IYS8_9ROSI</name>